<evidence type="ECO:0000259" key="2">
    <source>
        <dbReference type="PROSITE" id="PS50943"/>
    </source>
</evidence>
<evidence type="ECO:0000313" key="3">
    <source>
        <dbReference type="EMBL" id="ACH40245.1"/>
    </source>
</evidence>
<name>B5E9S1_CITBB</name>
<dbReference type="OrthoDB" id="5511017at2"/>
<accession>B5E9S1</accession>
<dbReference type="HOGENOM" id="CLU_066192_17_5_7"/>
<dbReference type="Gene3D" id="1.10.260.40">
    <property type="entry name" value="lambda repressor-like DNA-binding domains"/>
    <property type="match status" value="1"/>
</dbReference>
<dbReference type="eggNOG" id="COG1813">
    <property type="taxonomic scope" value="Bacteria"/>
</dbReference>
<feature type="domain" description="HTH cro/C1-type" evidence="2">
    <location>
        <begin position="15"/>
        <end position="69"/>
    </location>
</feature>
<keyword evidence="1 3" id="KW-0238">DNA-binding</keyword>
<reference evidence="3 4" key="2">
    <citation type="journal article" date="2010" name="BMC Genomics">
        <title>The genome of Geobacter bemidjiensis, exemplar for the subsurface clade of Geobacter species that predominate in Fe(III)-reducing subsurface environments.</title>
        <authorList>
            <person name="Aklujkar M."/>
            <person name="Young N.D."/>
            <person name="Holmes D."/>
            <person name="Chavan M."/>
            <person name="Risso C."/>
            <person name="Kiss H.E."/>
            <person name="Han C.S."/>
            <person name="Land M.L."/>
            <person name="Lovley D.R."/>
        </authorList>
    </citation>
    <scope>NUCLEOTIDE SEQUENCE [LARGE SCALE GENOMIC DNA]</scope>
    <source>
        <strain evidence="4">ATCC BAA-1014 / DSM 16622 / JCM 12645 / Bem</strain>
    </source>
</reference>
<evidence type="ECO:0000256" key="1">
    <source>
        <dbReference type="ARBA" id="ARBA00023125"/>
    </source>
</evidence>
<dbReference type="EMBL" id="CP001124">
    <property type="protein sequence ID" value="ACH40245.1"/>
    <property type="molecule type" value="Genomic_DNA"/>
</dbReference>
<dbReference type="AlphaFoldDB" id="B5E9S1"/>
<dbReference type="InterPro" id="IPR050807">
    <property type="entry name" value="TransReg_Diox_bact_type"/>
</dbReference>
<sequence length="110" mass="12018">MKNPVAIRQLLGDNVRTLRKVRGWSQEELGEHADLSYKFVGEIERGTGNPSLDSLVGIANALTVPIAELFLHRGLLVLSDTDVADVETSMAVLNRVLGNARADIPQRQKA</sequence>
<dbReference type="PANTHER" id="PTHR46797:SF1">
    <property type="entry name" value="METHYLPHOSPHONATE SYNTHASE"/>
    <property type="match status" value="1"/>
</dbReference>
<dbReference type="InterPro" id="IPR001387">
    <property type="entry name" value="Cro/C1-type_HTH"/>
</dbReference>
<dbReference type="KEGG" id="gbm:Gbem_3248"/>
<dbReference type="GO" id="GO:0003700">
    <property type="term" value="F:DNA-binding transcription factor activity"/>
    <property type="evidence" value="ECO:0007669"/>
    <property type="project" value="TreeGrafter"/>
</dbReference>
<proteinExistence type="predicted"/>
<evidence type="ECO:0000313" key="4">
    <source>
        <dbReference type="Proteomes" id="UP000008825"/>
    </source>
</evidence>
<dbReference type="SMART" id="SM00530">
    <property type="entry name" value="HTH_XRE"/>
    <property type="match status" value="1"/>
</dbReference>
<keyword evidence="4" id="KW-1185">Reference proteome</keyword>
<dbReference type="SUPFAM" id="SSF47413">
    <property type="entry name" value="lambda repressor-like DNA-binding domains"/>
    <property type="match status" value="1"/>
</dbReference>
<protein>
    <submittedName>
        <fullName evidence="3">Helix-turn-helix DNA-binding protein, XRE family</fullName>
    </submittedName>
</protein>
<dbReference type="PROSITE" id="PS50943">
    <property type="entry name" value="HTH_CROC1"/>
    <property type="match status" value="1"/>
</dbReference>
<dbReference type="Pfam" id="PF01381">
    <property type="entry name" value="HTH_3"/>
    <property type="match status" value="1"/>
</dbReference>
<dbReference type="InterPro" id="IPR010982">
    <property type="entry name" value="Lambda_DNA-bd_dom_sf"/>
</dbReference>
<dbReference type="STRING" id="404380.Gbem_3248"/>
<dbReference type="RefSeq" id="WP_012531676.1">
    <property type="nucleotide sequence ID" value="NC_011146.1"/>
</dbReference>
<dbReference type="Proteomes" id="UP000008825">
    <property type="component" value="Chromosome"/>
</dbReference>
<gene>
    <name evidence="3" type="ordered locus">Gbem_3248</name>
</gene>
<dbReference type="GO" id="GO:0005829">
    <property type="term" value="C:cytosol"/>
    <property type="evidence" value="ECO:0007669"/>
    <property type="project" value="TreeGrafter"/>
</dbReference>
<reference evidence="3 4" key="1">
    <citation type="submission" date="2008-07" db="EMBL/GenBank/DDBJ databases">
        <title>Complete sequence of Geobacter bemidjiensis BEM.</title>
        <authorList>
            <consortium name="US DOE Joint Genome Institute"/>
            <person name="Lucas S."/>
            <person name="Copeland A."/>
            <person name="Lapidus A."/>
            <person name="Glavina del Rio T."/>
            <person name="Dalin E."/>
            <person name="Tice H."/>
            <person name="Bruce D."/>
            <person name="Goodwin L."/>
            <person name="Pitluck S."/>
            <person name="Kiss H."/>
            <person name="Brettin T."/>
            <person name="Detter J.C."/>
            <person name="Han C."/>
            <person name="Kuske C.R."/>
            <person name="Schmutz J."/>
            <person name="Larimer F."/>
            <person name="Land M."/>
            <person name="Hauser L."/>
            <person name="Kyrpides N."/>
            <person name="Lykidis A."/>
            <person name="Lovley D."/>
            <person name="Richardson P."/>
        </authorList>
    </citation>
    <scope>NUCLEOTIDE SEQUENCE [LARGE SCALE GENOMIC DNA]</scope>
    <source>
        <strain evidence="4">ATCC BAA-1014 / DSM 16622 / JCM 12645 / Bem</strain>
    </source>
</reference>
<organism evidence="3 4">
    <name type="scientific">Citrifermentans bemidjiense (strain ATCC BAA-1014 / DSM 16622 / JCM 12645 / Bem)</name>
    <name type="common">Geobacter bemidjiensis</name>
    <dbReference type="NCBI Taxonomy" id="404380"/>
    <lineage>
        <taxon>Bacteria</taxon>
        <taxon>Pseudomonadati</taxon>
        <taxon>Thermodesulfobacteriota</taxon>
        <taxon>Desulfuromonadia</taxon>
        <taxon>Geobacterales</taxon>
        <taxon>Geobacteraceae</taxon>
        <taxon>Citrifermentans</taxon>
    </lineage>
</organism>
<dbReference type="CDD" id="cd00093">
    <property type="entry name" value="HTH_XRE"/>
    <property type="match status" value="1"/>
</dbReference>
<dbReference type="PANTHER" id="PTHR46797">
    <property type="entry name" value="HTH-TYPE TRANSCRIPTIONAL REGULATOR"/>
    <property type="match status" value="1"/>
</dbReference>
<dbReference type="GO" id="GO:0003677">
    <property type="term" value="F:DNA binding"/>
    <property type="evidence" value="ECO:0007669"/>
    <property type="project" value="UniProtKB-KW"/>
</dbReference>